<sequence>MTTHPLPNGTRVTHISQVRARHRPGGTATVVDHQGPCPDGSWEYMVRATRDFLAPVRP</sequence>
<gene>
    <name evidence="1" type="ORF">SAMN05216268_119107</name>
</gene>
<proteinExistence type="predicted"/>
<comment type="caution">
    <text evidence="1">The sequence shown here is derived from an EMBL/GenBank/DDBJ whole genome shotgun (WGS) entry which is preliminary data.</text>
</comment>
<dbReference type="AlphaFoldDB" id="A0A9X8N5P0"/>
<protein>
    <submittedName>
        <fullName evidence="1">Uncharacterized protein</fullName>
    </submittedName>
</protein>
<name>A0A9X8N5P0_9ACTN</name>
<accession>A0A9X8N5P0</accession>
<organism evidence="1 2">
    <name type="scientific">Streptomyces yunnanensis</name>
    <dbReference type="NCBI Taxonomy" id="156453"/>
    <lineage>
        <taxon>Bacteria</taxon>
        <taxon>Bacillati</taxon>
        <taxon>Actinomycetota</taxon>
        <taxon>Actinomycetes</taxon>
        <taxon>Kitasatosporales</taxon>
        <taxon>Streptomycetaceae</taxon>
        <taxon>Streptomyces</taxon>
    </lineage>
</organism>
<evidence type="ECO:0000313" key="1">
    <source>
        <dbReference type="EMBL" id="SHN08883.1"/>
    </source>
</evidence>
<dbReference type="Proteomes" id="UP000184388">
    <property type="component" value="Unassembled WGS sequence"/>
</dbReference>
<reference evidence="2" key="1">
    <citation type="submission" date="2016-11" db="EMBL/GenBank/DDBJ databases">
        <authorList>
            <person name="Jaros S."/>
            <person name="Januszkiewicz K."/>
            <person name="Wedrychowicz H."/>
        </authorList>
    </citation>
    <scope>NUCLEOTIDE SEQUENCE [LARGE SCALE GENOMIC DNA]</scope>
    <source>
        <strain evidence="2">CGMCC 4.3555</strain>
    </source>
</reference>
<dbReference type="EMBL" id="FRBK01000019">
    <property type="protein sequence ID" value="SHN08883.1"/>
    <property type="molecule type" value="Genomic_DNA"/>
</dbReference>
<evidence type="ECO:0000313" key="2">
    <source>
        <dbReference type="Proteomes" id="UP000184388"/>
    </source>
</evidence>